<organism evidence="1 2">
    <name type="scientific">Auriscalpium vulgare</name>
    <dbReference type="NCBI Taxonomy" id="40419"/>
    <lineage>
        <taxon>Eukaryota</taxon>
        <taxon>Fungi</taxon>
        <taxon>Dikarya</taxon>
        <taxon>Basidiomycota</taxon>
        <taxon>Agaricomycotina</taxon>
        <taxon>Agaricomycetes</taxon>
        <taxon>Russulales</taxon>
        <taxon>Auriscalpiaceae</taxon>
        <taxon>Auriscalpium</taxon>
    </lineage>
</organism>
<comment type="caution">
    <text evidence="1">The sequence shown here is derived from an EMBL/GenBank/DDBJ whole genome shotgun (WGS) entry which is preliminary data.</text>
</comment>
<reference evidence="1" key="2">
    <citation type="journal article" date="2022" name="New Phytol.">
        <title>Evolutionary transition to the ectomycorrhizal habit in the genomes of a hyperdiverse lineage of mushroom-forming fungi.</title>
        <authorList>
            <person name="Looney B."/>
            <person name="Miyauchi S."/>
            <person name="Morin E."/>
            <person name="Drula E."/>
            <person name="Courty P.E."/>
            <person name="Kohler A."/>
            <person name="Kuo A."/>
            <person name="LaButti K."/>
            <person name="Pangilinan J."/>
            <person name="Lipzen A."/>
            <person name="Riley R."/>
            <person name="Andreopoulos W."/>
            <person name="He G."/>
            <person name="Johnson J."/>
            <person name="Nolan M."/>
            <person name="Tritt A."/>
            <person name="Barry K.W."/>
            <person name="Grigoriev I.V."/>
            <person name="Nagy L.G."/>
            <person name="Hibbett D."/>
            <person name="Henrissat B."/>
            <person name="Matheny P.B."/>
            <person name="Labbe J."/>
            <person name="Martin F.M."/>
        </authorList>
    </citation>
    <scope>NUCLEOTIDE SEQUENCE</scope>
    <source>
        <strain evidence="1">FP105234-sp</strain>
    </source>
</reference>
<gene>
    <name evidence="1" type="ORF">FA95DRAFT_1530199</name>
</gene>
<sequence length="76" mass="8709">MAPVLLSRTLDPLLGLFTGVLAYYLSETNPRTALEPEQRLVPLIQWKLDKSRRLRDEKDSQEAGSVEWKALVKEDI</sequence>
<evidence type="ECO:0000313" key="2">
    <source>
        <dbReference type="Proteomes" id="UP000814033"/>
    </source>
</evidence>
<dbReference type="EMBL" id="MU275838">
    <property type="protein sequence ID" value="KAI0054151.1"/>
    <property type="molecule type" value="Genomic_DNA"/>
</dbReference>
<keyword evidence="2" id="KW-1185">Reference proteome</keyword>
<reference evidence="1" key="1">
    <citation type="submission" date="2021-02" db="EMBL/GenBank/DDBJ databases">
        <authorList>
            <consortium name="DOE Joint Genome Institute"/>
            <person name="Ahrendt S."/>
            <person name="Looney B.P."/>
            <person name="Miyauchi S."/>
            <person name="Morin E."/>
            <person name="Drula E."/>
            <person name="Courty P.E."/>
            <person name="Chicoki N."/>
            <person name="Fauchery L."/>
            <person name="Kohler A."/>
            <person name="Kuo A."/>
            <person name="Labutti K."/>
            <person name="Pangilinan J."/>
            <person name="Lipzen A."/>
            <person name="Riley R."/>
            <person name="Andreopoulos W."/>
            <person name="He G."/>
            <person name="Johnson J."/>
            <person name="Barry K.W."/>
            <person name="Grigoriev I.V."/>
            <person name="Nagy L."/>
            <person name="Hibbett D."/>
            <person name="Henrissat B."/>
            <person name="Matheny P.B."/>
            <person name="Labbe J."/>
            <person name="Martin F."/>
        </authorList>
    </citation>
    <scope>NUCLEOTIDE SEQUENCE</scope>
    <source>
        <strain evidence="1">FP105234-sp</strain>
    </source>
</reference>
<accession>A0ACB8SEH2</accession>
<dbReference type="Proteomes" id="UP000814033">
    <property type="component" value="Unassembled WGS sequence"/>
</dbReference>
<proteinExistence type="predicted"/>
<protein>
    <submittedName>
        <fullName evidence="1">Uncharacterized protein</fullName>
    </submittedName>
</protein>
<name>A0ACB8SEH2_9AGAM</name>
<evidence type="ECO:0000313" key="1">
    <source>
        <dbReference type="EMBL" id="KAI0054151.1"/>
    </source>
</evidence>